<reference evidence="2 3" key="1">
    <citation type="submission" date="2016-02" db="EMBL/GenBank/DDBJ databases">
        <title>Genome sequence of Clostridium thermobutyricum DSM 4928.</title>
        <authorList>
            <person name="Poehlein A."/>
            <person name="Daniel R."/>
        </authorList>
    </citation>
    <scope>NUCLEOTIDE SEQUENCE [LARGE SCALE GENOMIC DNA]</scope>
    <source>
        <strain evidence="2 3">DSM 4928</strain>
    </source>
</reference>
<dbReference type="Pfam" id="PF00535">
    <property type="entry name" value="Glycos_transf_2"/>
    <property type="match status" value="1"/>
</dbReference>
<comment type="caution">
    <text evidence="2">The sequence shown here is derived from an EMBL/GenBank/DDBJ whole genome shotgun (WGS) entry which is preliminary data.</text>
</comment>
<organism evidence="2 3">
    <name type="scientific">Clostridium thermobutyricum DSM 4928</name>
    <dbReference type="NCBI Taxonomy" id="1121339"/>
    <lineage>
        <taxon>Bacteria</taxon>
        <taxon>Bacillati</taxon>
        <taxon>Bacillota</taxon>
        <taxon>Clostridia</taxon>
        <taxon>Eubacteriales</taxon>
        <taxon>Clostridiaceae</taxon>
        <taxon>Clostridium</taxon>
    </lineage>
</organism>
<dbReference type="EC" id="2.4.-.-" evidence="2"/>
<protein>
    <submittedName>
        <fullName evidence="2">Putative glycosyltransferase EpsJ</fullName>
        <ecNumber evidence="2">2.4.-.-</ecNumber>
    </submittedName>
</protein>
<dbReference type="PANTHER" id="PTHR22916:SF3">
    <property type="entry name" value="UDP-GLCNAC:BETAGAL BETA-1,3-N-ACETYLGLUCOSAMINYLTRANSFERASE-LIKE PROTEIN 1"/>
    <property type="match status" value="1"/>
</dbReference>
<gene>
    <name evidence="2" type="primary">epsJ_4</name>
    <name evidence="2" type="ORF">CLTHE_22030</name>
</gene>
<dbReference type="RefSeq" id="WP_080023460.1">
    <property type="nucleotide sequence ID" value="NZ_LTAY01000059.1"/>
</dbReference>
<dbReference type="CDD" id="cd00761">
    <property type="entry name" value="Glyco_tranf_GTA_type"/>
    <property type="match status" value="1"/>
</dbReference>
<keyword evidence="2" id="KW-0808">Transferase</keyword>
<dbReference type="GO" id="GO:0016758">
    <property type="term" value="F:hexosyltransferase activity"/>
    <property type="evidence" value="ECO:0007669"/>
    <property type="project" value="UniProtKB-ARBA"/>
</dbReference>
<keyword evidence="2" id="KW-0328">Glycosyltransferase</keyword>
<evidence type="ECO:0000313" key="3">
    <source>
        <dbReference type="Proteomes" id="UP000191448"/>
    </source>
</evidence>
<name>A0A1V4SU36_9CLOT</name>
<dbReference type="Proteomes" id="UP000191448">
    <property type="component" value="Unassembled WGS sequence"/>
</dbReference>
<sequence length="349" mass="40412">MSNYKISVIVPVYNVKEYIDETIKSIYNQTLKDFELILIDDGSTDGTYEMLKEYESKHNNIKLIKQENSGPSKARNVGLKEAEGEYIIFVDSDDLLPTDSFEFRYKLAKEKNADVIVCGTEKTTDGIERKPIARHMFNDGYRVLGKDNDILWALGPCNKIFKRETIEGIFFPLNIDYAEDQVFMMEAFLKANKLYATKHVVYYYRMRKNPGESLTQQISVNATKILKQVCTVWKMVSKIIDENTSNRNLANSIKVNYFYRLMIIDVWPSLDRIFRGKDEITKNESLNEINSIVSDVTDEQLKKLGGIKRFAFEKIVKNSKLTGAKKIKKIRNLMFMYKSVVKAKSLVRL</sequence>
<dbReference type="OrthoDB" id="9807674at2"/>
<dbReference type="PANTHER" id="PTHR22916">
    <property type="entry name" value="GLYCOSYLTRANSFERASE"/>
    <property type="match status" value="1"/>
</dbReference>
<dbReference type="InterPro" id="IPR001173">
    <property type="entry name" value="Glyco_trans_2-like"/>
</dbReference>
<dbReference type="AlphaFoldDB" id="A0A1V4SU36"/>
<dbReference type="Gene3D" id="3.90.550.10">
    <property type="entry name" value="Spore Coat Polysaccharide Biosynthesis Protein SpsA, Chain A"/>
    <property type="match status" value="1"/>
</dbReference>
<accession>A0A1V4SU36</accession>
<proteinExistence type="predicted"/>
<dbReference type="InterPro" id="IPR029044">
    <property type="entry name" value="Nucleotide-diphossugar_trans"/>
</dbReference>
<evidence type="ECO:0000313" key="2">
    <source>
        <dbReference type="EMBL" id="OPX46965.1"/>
    </source>
</evidence>
<feature type="domain" description="Glycosyltransferase 2-like" evidence="1">
    <location>
        <begin position="7"/>
        <end position="167"/>
    </location>
</feature>
<dbReference type="EMBL" id="LTAY01000059">
    <property type="protein sequence ID" value="OPX46965.1"/>
    <property type="molecule type" value="Genomic_DNA"/>
</dbReference>
<dbReference type="SUPFAM" id="SSF53448">
    <property type="entry name" value="Nucleotide-diphospho-sugar transferases"/>
    <property type="match status" value="1"/>
</dbReference>
<evidence type="ECO:0000259" key="1">
    <source>
        <dbReference type="Pfam" id="PF00535"/>
    </source>
</evidence>